<protein>
    <recommendedName>
        <fullName evidence="3">Glu-AdT subunit C</fullName>
    </recommendedName>
</protein>
<dbReference type="Pfam" id="PF20977">
    <property type="entry name" value="GatF"/>
    <property type="match status" value="1"/>
</dbReference>
<reference evidence="1 2" key="1">
    <citation type="journal article" date="2023" name="Elife">
        <title>Identification of key yeast species and microbe-microbe interactions impacting larval growth of Drosophila in the wild.</title>
        <authorList>
            <person name="Mure A."/>
            <person name="Sugiura Y."/>
            <person name="Maeda R."/>
            <person name="Honda K."/>
            <person name="Sakurai N."/>
            <person name="Takahashi Y."/>
            <person name="Watada M."/>
            <person name="Katoh T."/>
            <person name="Gotoh A."/>
            <person name="Gotoh Y."/>
            <person name="Taniguchi I."/>
            <person name="Nakamura K."/>
            <person name="Hayashi T."/>
            <person name="Katayama T."/>
            <person name="Uemura T."/>
            <person name="Hattori Y."/>
        </authorList>
    </citation>
    <scope>NUCLEOTIDE SEQUENCE [LARGE SCALE GENOMIC DNA]</scope>
    <source>
        <strain evidence="1 2">SB-73</strain>
    </source>
</reference>
<dbReference type="AlphaFoldDB" id="A0AAV5RJ13"/>
<evidence type="ECO:0008006" key="3">
    <source>
        <dbReference type="Google" id="ProtNLM"/>
    </source>
</evidence>
<dbReference type="EMBL" id="BTGC01000005">
    <property type="protein sequence ID" value="GMM51468.1"/>
    <property type="molecule type" value="Genomic_DNA"/>
</dbReference>
<evidence type="ECO:0000313" key="2">
    <source>
        <dbReference type="Proteomes" id="UP001362899"/>
    </source>
</evidence>
<accession>A0AAV5RJ13</accession>
<organism evidence="1 2">
    <name type="scientific">Starmerella bacillaris</name>
    <name type="common">Yeast</name>
    <name type="synonym">Candida zemplinina</name>
    <dbReference type="NCBI Taxonomy" id="1247836"/>
    <lineage>
        <taxon>Eukaryota</taxon>
        <taxon>Fungi</taxon>
        <taxon>Dikarya</taxon>
        <taxon>Ascomycota</taxon>
        <taxon>Saccharomycotina</taxon>
        <taxon>Dipodascomycetes</taxon>
        <taxon>Dipodascales</taxon>
        <taxon>Trichomonascaceae</taxon>
        <taxon>Starmerella</taxon>
    </lineage>
</organism>
<comment type="caution">
    <text evidence="1">The sequence shown here is derived from an EMBL/GenBank/DDBJ whole genome shotgun (WGS) entry which is preliminary data.</text>
</comment>
<gene>
    <name evidence="1" type="ORF">DASB73_024260</name>
</gene>
<dbReference type="Proteomes" id="UP001362899">
    <property type="component" value="Unassembled WGS sequence"/>
</dbReference>
<evidence type="ECO:0000313" key="1">
    <source>
        <dbReference type="EMBL" id="GMM51468.1"/>
    </source>
</evidence>
<proteinExistence type="predicted"/>
<keyword evidence="2" id="KW-1185">Reference proteome</keyword>
<sequence length="130" mass="14836">MNCTKVLSKSEIKNLIATPTWAVHDLFDNSLPPKHPPNADELNRLAKMSGLNPPSDTMKKAFYNQLRFVEVLRDCDTTEIEPVTKYVEEAIIPEVNMEQPLPISQVPEWRPLNHSSKKSSEFYIVKSLVD</sequence>
<name>A0AAV5RJ13_STABA</name>